<dbReference type="AlphaFoldDB" id="A0A177UM13"/>
<evidence type="ECO:0008006" key="7">
    <source>
        <dbReference type="Google" id="ProtNLM"/>
    </source>
</evidence>
<feature type="region of interest" description="Disordered" evidence="1">
    <location>
        <begin position="203"/>
        <end position="224"/>
    </location>
</feature>
<protein>
    <recommendedName>
        <fullName evidence="7">MARVEL domain-containing protein</fullName>
    </recommendedName>
</protein>
<evidence type="ECO:0000313" key="4">
    <source>
        <dbReference type="EMBL" id="KAE8263448.1"/>
    </source>
</evidence>
<keyword evidence="2" id="KW-1133">Transmembrane helix</keyword>
<feature type="transmembrane region" description="Helical" evidence="2">
    <location>
        <begin position="56"/>
        <end position="78"/>
    </location>
</feature>
<accession>A0A177UM13</accession>
<dbReference type="EMBL" id="LWDD02000141">
    <property type="protein sequence ID" value="KAE8263448.1"/>
    <property type="molecule type" value="Genomic_DNA"/>
</dbReference>
<feature type="transmembrane region" description="Helical" evidence="2">
    <location>
        <begin position="30"/>
        <end position="50"/>
    </location>
</feature>
<reference evidence="4" key="1">
    <citation type="submission" date="2016-04" db="EMBL/GenBank/DDBJ databases">
        <authorList>
            <person name="Nguyen H.D."/>
            <person name="Kesanakurti P."/>
            <person name="Cullis J."/>
            <person name="Levesque C.A."/>
            <person name="Hambleton S."/>
        </authorList>
    </citation>
    <scope>NUCLEOTIDE SEQUENCE</scope>
    <source>
        <strain evidence="4">DAOMC 238032</strain>
    </source>
</reference>
<evidence type="ECO:0000256" key="1">
    <source>
        <dbReference type="SAM" id="MobiDB-lite"/>
    </source>
</evidence>
<reference evidence="4" key="2">
    <citation type="journal article" date="2019" name="IMA Fungus">
        <title>Genome sequencing and comparison of five Tilletia species to identify candidate genes for the detection of regulated species infecting wheat.</title>
        <authorList>
            <person name="Nguyen H.D.T."/>
            <person name="Sultana T."/>
            <person name="Kesanakurti P."/>
            <person name="Hambleton S."/>
        </authorList>
    </citation>
    <scope>NUCLEOTIDE SEQUENCE</scope>
    <source>
        <strain evidence="4">DAOMC 238032</strain>
    </source>
</reference>
<evidence type="ECO:0000313" key="6">
    <source>
        <dbReference type="Proteomes" id="UP000836402"/>
    </source>
</evidence>
<dbReference type="EMBL" id="CAJHJG010003374">
    <property type="protein sequence ID" value="CAD6930763.1"/>
    <property type="molecule type" value="Genomic_DNA"/>
</dbReference>
<feature type="transmembrane region" description="Helical" evidence="2">
    <location>
        <begin position="90"/>
        <end position="112"/>
    </location>
</feature>
<evidence type="ECO:0000256" key="2">
    <source>
        <dbReference type="SAM" id="Phobius"/>
    </source>
</evidence>
<dbReference type="Proteomes" id="UP000836402">
    <property type="component" value="Unassembled WGS sequence"/>
</dbReference>
<sequence>MPRSRGFDFCCFALPLVNVGAYAILLETAVVALCLVILATATPFIVALMGNSTLSSLAKIILVVLGVVMLVWQLLGVVAVQRQSPKTYRLYLRINTILTLAVIAVCAAFLAIAAARHQPAVDACAAYFGSVSSTTSSSTISNVVSSTANNLANTSRTICNAFIWVQIGAMAGLVVLLGLTQLYMLFCQRAYGQKQRAATSDLKIETGPGDDIPLSHRDSATWDPYSTHAEGAPTRYSESHDYVAPAQTGGYNNNTSYDAQGYGAPYQQPAYDTYEAPVGGAAPNPYAAPAGQYRRSQHDGYGY</sequence>
<comment type="caution">
    <text evidence="4">The sequence shown here is derived from an EMBL/GenBank/DDBJ whole genome shotgun (WGS) entry which is preliminary data.</text>
</comment>
<evidence type="ECO:0000313" key="3">
    <source>
        <dbReference type="EMBL" id="CAD6930763.1"/>
    </source>
</evidence>
<keyword evidence="6" id="KW-1185">Reference proteome</keyword>
<name>A0A177UM13_9BASI</name>
<gene>
    <name evidence="4" type="ORF">A4X03_0g1670</name>
    <name evidence="3" type="ORF">JKIAZH3_G6928</name>
</gene>
<reference evidence="3" key="3">
    <citation type="submission" date="2020-10" db="EMBL/GenBank/DDBJ databases">
        <authorList>
            <person name="Sedaghatjoo S."/>
        </authorList>
    </citation>
    <scope>NUCLEOTIDE SEQUENCE</scope>
    <source>
        <strain evidence="3">AZH3</strain>
    </source>
</reference>
<organism evidence="4 5">
    <name type="scientific">Tilletia caries</name>
    <name type="common">wheat bunt fungus</name>
    <dbReference type="NCBI Taxonomy" id="13290"/>
    <lineage>
        <taxon>Eukaryota</taxon>
        <taxon>Fungi</taxon>
        <taxon>Dikarya</taxon>
        <taxon>Basidiomycota</taxon>
        <taxon>Ustilaginomycotina</taxon>
        <taxon>Exobasidiomycetes</taxon>
        <taxon>Tilletiales</taxon>
        <taxon>Tilletiaceae</taxon>
        <taxon>Tilletia</taxon>
    </lineage>
</organism>
<evidence type="ECO:0000313" key="5">
    <source>
        <dbReference type="Proteomes" id="UP000077671"/>
    </source>
</evidence>
<proteinExistence type="predicted"/>
<dbReference type="Proteomes" id="UP000077671">
    <property type="component" value="Unassembled WGS sequence"/>
</dbReference>
<keyword evidence="2" id="KW-0472">Membrane</keyword>
<feature type="transmembrane region" description="Helical" evidence="2">
    <location>
        <begin position="161"/>
        <end position="186"/>
    </location>
</feature>
<keyword evidence="2" id="KW-0812">Transmembrane</keyword>